<dbReference type="InterPro" id="IPR011992">
    <property type="entry name" value="EF-hand-dom_pair"/>
</dbReference>
<reference evidence="4" key="1">
    <citation type="submission" date="2025-08" db="UniProtKB">
        <authorList>
            <consortium name="RefSeq"/>
        </authorList>
    </citation>
    <scope>IDENTIFICATION</scope>
    <source>
        <tissue evidence="4">Testes</tissue>
    </source>
</reference>
<dbReference type="Proteomes" id="UP000694865">
    <property type="component" value="Unplaced"/>
</dbReference>
<protein>
    <submittedName>
        <fullName evidence="4">Calcineurin subunit B type 1-like</fullName>
    </submittedName>
</protein>
<dbReference type="RefSeq" id="XP_002732196.1">
    <property type="nucleotide sequence ID" value="XM_002732150.2"/>
</dbReference>
<keyword evidence="1" id="KW-0479">Metal-binding</keyword>
<proteinExistence type="predicted"/>
<gene>
    <name evidence="4" type="primary">LOC100368018</name>
</gene>
<evidence type="ECO:0000313" key="3">
    <source>
        <dbReference type="Proteomes" id="UP000694865"/>
    </source>
</evidence>
<keyword evidence="2" id="KW-0677">Repeat</keyword>
<dbReference type="PANTHER" id="PTHR45942">
    <property type="entry name" value="PROTEIN PHOSPATASE 3 REGULATORY SUBUNIT B ALPHA ISOFORM TYPE 1"/>
    <property type="match status" value="1"/>
</dbReference>
<dbReference type="SUPFAM" id="SSF47473">
    <property type="entry name" value="EF-hand"/>
    <property type="match status" value="1"/>
</dbReference>
<dbReference type="Gene3D" id="1.10.238.10">
    <property type="entry name" value="EF-hand"/>
    <property type="match status" value="1"/>
</dbReference>
<evidence type="ECO:0000256" key="2">
    <source>
        <dbReference type="ARBA" id="ARBA00022737"/>
    </source>
</evidence>
<accession>A0ABM0GKY3</accession>
<dbReference type="GeneID" id="100368018"/>
<organism evidence="3 4">
    <name type="scientific">Saccoglossus kowalevskii</name>
    <name type="common">Acorn worm</name>
    <dbReference type="NCBI Taxonomy" id="10224"/>
    <lineage>
        <taxon>Eukaryota</taxon>
        <taxon>Metazoa</taxon>
        <taxon>Hemichordata</taxon>
        <taxon>Enteropneusta</taxon>
        <taxon>Harrimaniidae</taxon>
        <taxon>Saccoglossus</taxon>
    </lineage>
</organism>
<name>A0ABM0GKY3_SACKO</name>
<keyword evidence="3" id="KW-1185">Reference proteome</keyword>
<evidence type="ECO:0000256" key="1">
    <source>
        <dbReference type="ARBA" id="ARBA00022723"/>
    </source>
</evidence>
<evidence type="ECO:0000313" key="4">
    <source>
        <dbReference type="RefSeq" id="XP_002732196.1"/>
    </source>
</evidence>
<sequence>MFRRKKGTLTNDQIKQLEARTVFNSGEIKKIQQKYSNYAEQGGNGISYMRLESLQQIPELVGYTLIPRVASTIADKQSGLLTAESFVELLSNMSPRKNVDQKRKFLFAVFDMYNEGSIKHDELFRMYKTMFNPALGDDQILNMVTKILDNTQTPGELSYEEFTELVPDHEIAEKLTVELQL</sequence>